<evidence type="ECO:0000313" key="4">
    <source>
        <dbReference type="Proteomes" id="UP000306635"/>
    </source>
</evidence>
<dbReference type="AlphaFoldDB" id="A0A5R9QUN0"/>
<comment type="caution">
    <text evidence="3">The sequence shown here is derived from an EMBL/GenBank/DDBJ whole genome shotgun (WGS) entry which is preliminary data.</text>
</comment>
<dbReference type="InterPro" id="IPR029058">
    <property type="entry name" value="AB_hydrolase_fold"/>
</dbReference>
<feature type="chain" id="PRO_5024319081" evidence="1">
    <location>
        <begin position="23"/>
        <end position="346"/>
    </location>
</feature>
<dbReference type="Gene3D" id="3.40.50.1820">
    <property type="entry name" value="alpha/beta hydrolase"/>
    <property type="match status" value="1"/>
</dbReference>
<dbReference type="RefSeq" id="WP_138525175.1">
    <property type="nucleotide sequence ID" value="NZ_JAOCBK010000009.1"/>
</dbReference>
<dbReference type="OrthoDB" id="9809549at2"/>
<dbReference type="PANTHER" id="PTHR43265">
    <property type="entry name" value="ESTERASE ESTD"/>
    <property type="match status" value="1"/>
</dbReference>
<keyword evidence="3" id="KW-0378">Hydrolase</keyword>
<dbReference type="InterPro" id="IPR022742">
    <property type="entry name" value="Hydrolase_4"/>
</dbReference>
<feature type="signal peptide" evidence="1">
    <location>
        <begin position="1"/>
        <end position="22"/>
    </location>
</feature>
<dbReference type="GO" id="GO:0052689">
    <property type="term" value="F:carboxylic ester hydrolase activity"/>
    <property type="evidence" value="ECO:0007669"/>
    <property type="project" value="TreeGrafter"/>
</dbReference>
<keyword evidence="4" id="KW-1185">Reference proteome</keyword>
<dbReference type="SUPFAM" id="SSF53474">
    <property type="entry name" value="alpha/beta-Hydrolases"/>
    <property type="match status" value="1"/>
</dbReference>
<sequence>MRRLALFCLYLFAGLASSVALAAPTSILQRPYDLDTGHGVLRGTLLLPQSPSPQSPPPVALLIAGSGPTDRDGNNPEGGQNAYLRKLAEALAENGIASVRYDKRGVARSLPAAPREEELSVEAYVSDVVAWSDKLAHDPRFGRQILIGHSEGALIASLAAPQTHAEALVSLAGSARPIGDVLREQLQGRLAPPLLAQADQLIDGLQAGQLQPKVPEPLKVLFRPSVQPYLISLFRQDPARAFAMLKLPTLILQGTNDIQVGVEDAQALKRAKPDSDFHLISGMNHILRIVPTSGPQQLASYNNPNLPLARELVERVSAFIQKAQGLPGGTLAESGATVSRNAPVRR</sequence>
<evidence type="ECO:0000259" key="2">
    <source>
        <dbReference type="Pfam" id="PF12146"/>
    </source>
</evidence>
<reference evidence="3 4" key="1">
    <citation type="submission" date="2019-04" db="EMBL/GenBank/DDBJ databases">
        <authorList>
            <person name="Li M."/>
        </authorList>
    </citation>
    <scope>NUCLEOTIDE SEQUENCE [LARGE SCALE GENOMIC DNA]</scope>
    <source>
        <strain evidence="3 4">LAM1902</strain>
    </source>
</reference>
<protein>
    <submittedName>
        <fullName evidence="3">Alpha/beta hydrolase</fullName>
    </submittedName>
</protein>
<dbReference type="Pfam" id="PF12146">
    <property type="entry name" value="Hydrolase_4"/>
    <property type="match status" value="1"/>
</dbReference>
<dbReference type="PANTHER" id="PTHR43265:SF1">
    <property type="entry name" value="ESTERASE ESTD"/>
    <property type="match status" value="1"/>
</dbReference>
<accession>A0A5R9QUN0</accession>
<dbReference type="Proteomes" id="UP000306635">
    <property type="component" value="Unassembled WGS sequence"/>
</dbReference>
<keyword evidence="1" id="KW-0732">Signal</keyword>
<dbReference type="InterPro" id="IPR053145">
    <property type="entry name" value="AB_hydrolase_Est10"/>
</dbReference>
<proteinExistence type="predicted"/>
<dbReference type="EMBL" id="SWDV01000027">
    <property type="protein sequence ID" value="TLX73795.1"/>
    <property type="molecule type" value="Genomic_DNA"/>
</dbReference>
<feature type="domain" description="Serine aminopeptidase S33" evidence="2">
    <location>
        <begin position="85"/>
        <end position="285"/>
    </location>
</feature>
<gene>
    <name evidence="3" type="ORF">FAS41_19935</name>
</gene>
<name>A0A5R9QUN0_9PSED</name>
<evidence type="ECO:0000313" key="3">
    <source>
        <dbReference type="EMBL" id="TLX73795.1"/>
    </source>
</evidence>
<evidence type="ECO:0000256" key="1">
    <source>
        <dbReference type="SAM" id="SignalP"/>
    </source>
</evidence>
<organism evidence="3 4">
    <name type="scientific">Pseudomonas nicosulfuronedens</name>
    <dbReference type="NCBI Taxonomy" id="2571105"/>
    <lineage>
        <taxon>Bacteria</taxon>
        <taxon>Pseudomonadati</taxon>
        <taxon>Pseudomonadota</taxon>
        <taxon>Gammaproteobacteria</taxon>
        <taxon>Pseudomonadales</taxon>
        <taxon>Pseudomonadaceae</taxon>
        <taxon>Pseudomonas</taxon>
    </lineage>
</organism>